<accession>A0A9X1SAT1</accession>
<dbReference type="Pfam" id="PF11188">
    <property type="entry name" value="DUF2975"/>
    <property type="match status" value="1"/>
</dbReference>
<dbReference type="EMBL" id="JAJFZT010000003">
    <property type="protein sequence ID" value="MCC3272114.1"/>
    <property type="molecule type" value="Genomic_DNA"/>
</dbReference>
<dbReference type="RefSeq" id="WP_227928205.1">
    <property type="nucleotide sequence ID" value="NZ_CP094984.1"/>
</dbReference>
<keyword evidence="1" id="KW-0472">Membrane</keyword>
<feature type="transmembrane region" description="Helical" evidence="1">
    <location>
        <begin position="7"/>
        <end position="33"/>
    </location>
</feature>
<feature type="transmembrane region" description="Helical" evidence="1">
    <location>
        <begin position="84"/>
        <end position="107"/>
    </location>
</feature>
<organism evidence="2 5">
    <name type="scientific">Arthrobacter zhangbolii</name>
    <dbReference type="NCBI Taxonomy" id="2886936"/>
    <lineage>
        <taxon>Bacteria</taxon>
        <taxon>Bacillati</taxon>
        <taxon>Actinomycetota</taxon>
        <taxon>Actinomycetes</taxon>
        <taxon>Micrococcales</taxon>
        <taxon>Micrococcaceae</taxon>
        <taxon>Arthrobacter</taxon>
    </lineage>
</organism>
<proteinExistence type="predicted"/>
<evidence type="ECO:0000313" key="4">
    <source>
        <dbReference type="Proteomes" id="UP000829758"/>
    </source>
</evidence>
<sequence>MGNAAVLALRIVLVLVLLGTLFVQAVLVPLFAIDLAEAGAQPVRVPVLAIVVLGILAFQVCLVCVWCLLTLVRRGTVFSAGAFRYVDVVIGALSAAALLLFALGAVLAPGESVAPGVVLLIGGMGVTVAAGALLVLVMRALLASAVATAAEAHQLRNELGGVI</sequence>
<dbReference type="EMBL" id="CP094984">
    <property type="protein sequence ID" value="UON92012.1"/>
    <property type="molecule type" value="Genomic_DNA"/>
</dbReference>
<keyword evidence="1" id="KW-1133">Transmembrane helix</keyword>
<protein>
    <submittedName>
        <fullName evidence="2">DUF2975 domain-containing protein</fullName>
    </submittedName>
</protein>
<feature type="transmembrane region" description="Helical" evidence="1">
    <location>
        <begin position="113"/>
        <end position="137"/>
    </location>
</feature>
<dbReference type="Proteomes" id="UP000829758">
    <property type="component" value="Chromosome"/>
</dbReference>
<evidence type="ECO:0000256" key="1">
    <source>
        <dbReference type="SAM" id="Phobius"/>
    </source>
</evidence>
<reference evidence="2" key="1">
    <citation type="submission" date="2021-10" db="EMBL/GenBank/DDBJ databases">
        <title>Novel species in genus Arthrobacter.</title>
        <authorList>
            <person name="Liu Y."/>
        </authorList>
    </citation>
    <scope>NUCLEOTIDE SEQUENCE</scope>
    <source>
        <strain evidence="4">zg-Y462</strain>
        <strain evidence="2">Zg-Y462</strain>
    </source>
</reference>
<name>A0A9X1SAT1_9MICC</name>
<evidence type="ECO:0000313" key="3">
    <source>
        <dbReference type="EMBL" id="UON92012.1"/>
    </source>
</evidence>
<keyword evidence="1" id="KW-0812">Transmembrane</keyword>
<gene>
    <name evidence="2" type="ORF">LJ755_05140</name>
    <name evidence="3" type="ORF">MUK71_15780</name>
</gene>
<dbReference type="AlphaFoldDB" id="A0A9X1SAT1"/>
<feature type="transmembrane region" description="Helical" evidence="1">
    <location>
        <begin position="45"/>
        <end position="72"/>
    </location>
</feature>
<evidence type="ECO:0000313" key="5">
    <source>
        <dbReference type="Proteomes" id="UP001155145"/>
    </source>
</evidence>
<keyword evidence="4" id="KW-1185">Reference proteome</keyword>
<dbReference type="Proteomes" id="UP001155145">
    <property type="component" value="Unassembled WGS sequence"/>
</dbReference>
<evidence type="ECO:0000313" key="2">
    <source>
        <dbReference type="EMBL" id="MCC3272114.1"/>
    </source>
</evidence>
<dbReference type="InterPro" id="IPR021354">
    <property type="entry name" value="DUF2975"/>
</dbReference>